<keyword evidence="8" id="KW-1185">Reference proteome</keyword>
<evidence type="ECO:0000256" key="4">
    <source>
        <dbReference type="ARBA" id="ARBA00023136"/>
    </source>
</evidence>
<protein>
    <submittedName>
        <fullName evidence="7">YqiC family protein</fullName>
    </submittedName>
</protein>
<dbReference type="AlphaFoldDB" id="A0A085JK77"/>
<evidence type="ECO:0000256" key="2">
    <source>
        <dbReference type="ARBA" id="ARBA00022692"/>
    </source>
</evidence>
<gene>
    <name evidence="7" type="ORF">GTPT_1066</name>
</gene>
<dbReference type="Gene3D" id="3.30.70.260">
    <property type="match status" value="1"/>
</dbReference>
<feature type="transmembrane region" description="Helical" evidence="5">
    <location>
        <begin position="12"/>
        <end position="30"/>
    </location>
</feature>
<dbReference type="EMBL" id="JMPR01000019">
    <property type="protein sequence ID" value="KFD20873.1"/>
    <property type="molecule type" value="Genomic_DNA"/>
</dbReference>
<evidence type="ECO:0000313" key="8">
    <source>
        <dbReference type="Proteomes" id="UP000028602"/>
    </source>
</evidence>
<dbReference type="RefSeq" id="WP_029991738.1">
    <property type="nucleotide sequence ID" value="NZ_ATMJ01000083.1"/>
</dbReference>
<reference evidence="7 8" key="1">
    <citation type="submission" date="2014-05" db="EMBL/GenBank/DDBJ databases">
        <title>ATOL: Assembling a taxonomically balanced genome-scale reconstruction of the evolutionary history of the Enterobacteriaceae.</title>
        <authorList>
            <person name="Plunkett G.III."/>
            <person name="Neeno-Eckwall E.C."/>
            <person name="Glasner J.D."/>
            <person name="Perna N.T."/>
        </authorList>
    </citation>
    <scope>NUCLEOTIDE SEQUENCE [LARGE SCALE GENOMIC DNA]</scope>
    <source>
        <strain evidence="7 8">ATCC 33301</strain>
    </source>
</reference>
<dbReference type="NCBIfam" id="NF007915">
    <property type="entry name" value="PRK10629.1"/>
    <property type="match status" value="1"/>
</dbReference>
<evidence type="ECO:0000313" key="7">
    <source>
        <dbReference type="EMBL" id="KFD20873.1"/>
    </source>
</evidence>
<keyword evidence="2 5" id="KW-0812">Transmembrane</keyword>
<keyword evidence="4 5" id="KW-0472">Membrane</keyword>
<evidence type="ECO:0000256" key="1">
    <source>
        <dbReference type="ARBA" id="ARBA00022475"/>
    </source>
</evidence>
<proteinExistence type="predicted"/>
<feature type="domain" description="SecD export protein N-terminal TM" evidence="6">
    <location>
        <begin position="15"/>
        <end position="105"/>
    </location>
</feature>
<keyword evidence="1" id="KW-1003">Cell membrane</keyword>
<dbReference type="InterPro" id="IPR027398">
    <property type="entry name" value="SecD-TM"/>
</dbReference>
<organism evidence="7 8">
    <name type="scientific">Tatumella ptyseos ATCC 33301</name>
    <dbReference type="NCBI Taxonomy" id="1005995"/>
    <lineage>
        <taxon>Bacteria</taxon>
        <taxon>Pseudomonadati</taxon>
        <taxon>Pseudomonadota</taxon>
        <taxon>Gammaproteobacteria</taxon>
        <taxon>Enterobacterales</taxon>
        <taxon>Erwiniaceae</taxon>
        <taxon>Tatumella</taxon>
    </lineage>
</organism>
<dbReference type="Proteomes" id="UP000028602">
    <property type="component" value="Unassembled WGS sequence"/>
</dbReference>
<evidence type="ECO:0000256" key="5">
    <source>
        <dbReference type="SAM" id="Phobius"/>
    </source>
</evidence>
<dbReference type="eggNOG" id="ENOG503386H">
    <property type="taxonomic scope" value="Bacteria"/>
</dbReference>
<keyword evidence="3 5" id="KW-1133">Transmembrane helix</keyword>
<dbReference type="OrthoDB" id="6414235at2"/>
<comment type="caution">
    <text evidence="7">The sequence shown here is derived from an EMBL/GenBank/DDBJ whole genome shotgun (WGS) entry which is preliminary data.</text>
</comment>
<sequence>MFRQKLFSGYRLLPFVVIITLMVITTLRLMPGLTVNDPVIRITVTHKGMNLPDGFFLYQQLTESGISVKSITPDQDSMVIHLANEEQQLAAHLLLSHILSDAYTTV</sequence>
<name>A0A085JK77_9GAMM</name>
<evidence type="ECO:0000259" key="6">
    <source>
        <dbReference type="Pfam" id="PF13721"/>
    </source>
</evidence>
<evidence type="ECO:0000256" key="3">
    <source>
        <dbReference type="ARBA" id="ARBA00022989"/>
    </source>
</evidence>
<dbReference type="Pfam" id="PF13721">
    <property type="entry name" value="SecD-TM1"/>
    <property type="match status" value="1"/>
</dbReference>
<accession>A0A085JK77</accession>